<feature type="domain" description="AAA+ ATPase" evidence="4">
    <location>
        <begin position="90"/>
        <end position="218"/>
    </location>
</feature>
<reference evidence="5 6" key="1">
    <citation type="submission" date="2016-01" db="EMBL/GenBank/DDBJ databases">
        <title>Draft Genome Sequences of Seven Thermophilic Sporeformers Isolated from Foods.</title>
        <authorList>
            <person name="Berendsen E.M."/>
            <person name="Wells-Bennik M.H."/>
            <person name="Krawcyk A.O."/>
            <person name="De Jong A."/>
            <person name="Holsappel S."/>
            <person name="Eijlander R.T."/>
            <person name="Kuipers O.P."/>
        </authorList>
    </citation>
    <scope>NUCLEOTIDE SEQUENCE [LARGE SCALE GENOMIC DNA]</scope>
    <source>
        <strain evidence="5 6">B4119</strain>
    </source>
</reference>
<organism evidence="5 6">
    <name type="scientific">Saccharococcus caldoxylosilyticus</name>
    <dbReference type="NCBI Taxonomy" id="81408"/>
    <lineage>
        <taxon>Bacteria</taxon>
        <taxon>Bacillati</taxon>
        <taxon>Bacillota</taxon>
        <taxon>Bacilli</taxon>
        <taxon>Bacillales</taxon>
        <taxon>Anoxybacillaceae</taxon>
        <taxon>Saccharococcus</taxon>
    </lineage>
</organism>
<comment type="similarity">
    <text evidence="1">Belongs to the IS21/IS1162 putative ATP-binding protein family.</text>
</comment>
<dbReference type="Gene3D" id="3.40.50.300">
    <property type="entry name" value="P-loop containing nucleotide triphosphate hydrolases"/>
    <property type="match status" value="1"/>
</dbReference>
<sequence length="240" mass="27656">METPIKEYAKRLKLSWIPANYHTIKAETHEEYLMKLFEHEVQHREERRINLLLKQATLPKIPDKPFDWKDIQLAPGMTREYVLQGDFIENQENLIFYGGVGTGKTFLSTLISINTIKKKGKNVKFYTAAALVNALLEANDKGSLGKFLKQMEKLDLLVIDELGYIPLHKQGAELLFQIISMCYEAKSIIVTTNLQFGQWNNIFGDPILTEAVIDRLIHHSHLIIFKGDSHRYKDSISLNQ</sequence>
<dbReference type="PANTHER" id="PTHR30050">
    <property type="entry name" value="CHROMOSOMAL REPLICATION INITIATOR PROTEIN DNAA"/>
    <property type="match status" value="1"/>
</dbReference>
<keyword evidence="2" id="KW-0547">Nucleotide-binding</keyword>
<evidence type="ECO:0000256" key="2">
    <source>
        <dbReference type="ARBA" id="ARBA00022741"/>
    </source>
</evidence>
<evidence type="ECO:0000313" key="5">
    <source>
        <dbReference type="EMBL" id="KYD09185.1"/>
    </source>
</evidence>
<evidence type="ECO:0000256" key="3">
    <source>
        <dbReference type="ARBA" id="ARBA00022840"/>
    </source>
</evidence>
<proteinExistence type="inferred from homology"/>
<dbReference type="RefSeq" id="WP_061580008.1">
    <property type="nucleotide sequence ID" value="NZ_LQYS01000098.1"/>
</dbReference>
<keyword evidence="3" id="KW-0067">ATP-binding</keyword>
<dbReference type="GO" id="GO:0006260">
    <property type="term" value="P:DNA replication"/>
    <property type="evidence" value="ECO:0007669"/>
    <property type="project" value="TreeGrafter"/>
</dbReference>
<dbReference type="Proteomes" id="UP000075455">
    <property type="component" value="Unassembled WGS sequence"/>
</dbReference>
<gene>
    <name evidence="5" type="ORF">B4119_0322</name>
</gene>
<dbReference type="SMART" id="SM00382">
    <property type="entry name" value="AAA"/>
    <property type="match status" value="1"/>
</dbReference>
<dbReference type="PANTHER" id="PTHR30050:SF4">
    <property type="entry name" value="ATP-BINDING PROTEIN RV3427C IN INSERTION SEQUENCE-RELATED"/>
    <property type="match status" value="1"/>
</dbReference>
<name>A0A150LAA1_9BACL</name>
<evidence type="ECO:0000313" key="6">
    <source>
        <dbReference type="Proteomes" id="UP000075455"/>
    </source>
</evidence>
<evidence type="ECO:0000256" key="1">
    <source>
        <dbReference type="ARBA" id="ARBA00008059"/>
    </source>
</evidence>
<dbReference type="InterPro" id="IPR028350">
    <property type="entry name" value="DNAC/IstB-like"/>
</dbReference>
<dbReference type="GO" id="GO:0005524">
    <property type="term" value="F:ATP binding"/>
    <property type="evidence" value="ECO:0007669"/>
    <property type="project" value="UniProtKB-KW"/>
</dbReference>
<dbReference type="Pfam" id="PF01695">
    <property type="entry name" value="IstB_IS21"/>
    <property type="match status" value="1"/>
</dbReference>
<dbReference type="SUPFAM" id="SSF52540">
    <property type="entry name" value="P-loop containing nucleoside triphosphate hydrolases"/>
    <property type="match status" value="1"/>
</dbReference>
<dbReference type="InterPro" id="IPR047661">
    <property type="entry name" value="IstB"/>
</dbReference>
<dbReference type="InterPro" id="IPR002611">
    <property type="entry name" value="IstB_ATP-bd"/>
</dbReference>
<dbReference type="CDD" id="cd00009">
    <property type="entry name" value="AAA"/>
    <property type="match status" value="1"/>
</dbReference>
<protein>
    <recommendedName>
        <fullName evidence="4">AAA+ ATPase domain-containing protein</fullName>
    </recommendedName>
</protein>
<comment type="caution">
    <text evidence="5">The sequence shown here is derived from an EMBL/GenBank/DDBJ whole genome shotgun (WGS) entry which is preliminary data.</text>
</comment>
<evidence type="ECO:0000259" key="4">
    <source>
        <dbReference type="SMART" id="SM00382"/>
    </source>
</evidence>
<accession>A0A150LAA1</accession>
<dbReference type="InterPro" id="IPR003593">
    <property type="entry name" value="AAA+_ATPase"/>
</dbReference>
<dbReference type="EMBL" id="LQYS01000098">
    <property type="protein sequence ID" value="KYD09185.1"/>
    <property type="molecule type" value="Genomic_DNA"/>
</dbReference>
<dbReference type="PIRSF" id="PIRSF003073">
    <property type="entry name" value="DNAC_TnpB_IstB"/>
    <property type="match status" value="1"/>
</dbReference>
<dbReference type="AlphaFoldDB" id="A0A150LAA1"/>
<dbReference type="InterPro" id="IPR027417">
    <property type="entry name" value="P-loop_NTPase"/>
</dbReference>
<dbReference type="STRING" id="81408.B4119_0322"/>
<dbReference type="PATRIC" id="fig|81408.3.peg.762"/>
<dbReference type="NCBIfam" id="NF038214">
    <property type="entry name" value="IS21_help_AAA"/>
    <property type="match status" value="1"/>
</dbReference>